<dbReference type="EMBL" id="LR797473">
    <property type="protein sequence ID" value="CAB4218768.1"/>
    <property type="molecule type" value="Genomic_DNA"/>
</dbReference>
<evidence type="ECO:0000313" key="6">
    <source>
        <dbReference type="EMBL" id="CAB5228322.1"/>
    </source>
</evidence>
<gene>
    <name evidence="2" type="ORF">UFOVP1093_15</name>
    <name evidence="3" type="ORF">UFOVP1340_14</name>
    <name evidence="4" type="ORF">UFOVP1448_9</name>
    <name evidence="6" type="ORF">UFOVP1538_26</name>
    <name evidence="5" type="ORF">UFOVP1600_35</name>
    <name evidence="1" type="ORF">UFOVP569_36</name>
</gene>
<accession>A0A6J5SGH9</accession>
<evidence type="ECO:0000313" key="5">
    <source>
        <dbReference type="EMBL" id="CAB4218768.1"/>
    </source>
</evidence>
<dbReference type="EMBL" id="LR797290">
    <property type="protein sequence ID" value="CAB4199826.1"/>
    <property type="molecule type" value="Genomic_DNA"/>
</dbReference>
<dbReference type="EMBL" id="LR798387">
    <property type="protein sequence ID" value="CAB5228322.1"/>
    <property type="molecule type" value="Genomic_DNA"/>
</dbReference>
<dbReference type="EMBL" id="LR796542">
    <property type="protein sequence ID" value="CAB4150477.1"/>
    <property type="molecule type" value="Genomic_DNA"/>
</dbReference>
<proteinExistence type="predicted"/>
<evidence type="ECO:0000313" key="1">
    <source>
        <dbReference type="EMBL" id="CAB4150477.1"/>
    </source>
</evidence>
<protein>
    <submittedName>
        <fullName evidence="4">Uncharacterized protein</fullName>
    </submittedName>
</protein>
<evidence type="ECO:0000313" key="4">
    <source>
        <dbReference type="EMBL" id="CAB4213392.1"/>
    </source>
</evidence>
<dbReference type="EMBL" id="LR797396">
    <property type="protein sequence ID" value="CAB4213392.1"/>
    <property type="molecule type" value="Genomic_DNA"/>
</dbReference>
<organism evidence="4">
    <name type="scientific">uncultured Caudovirales phage</name>
    <dbReference type="NCBI Taxonomy" id="2100421"/>
    <lineage>
        <taxon>Viruses</taxon>
        <taxon>Duplodnaviria</taxon>
        <taxon>Heunggongvirae</taxon>
        <taxon>Uroviricota</taxon>
        <taxon>Caudoviricetes</taxon>
        <taxon>Peduoviridae</taxon>
        <taxon>Maltschvirus</taxon>
        <taxon>Maltschvirus maltsch</taxon>
    </lineage>
</organism>
<dbReference type="EMBL" id="LR797031">
    <property type="protein sequence ID" value="CAB4182732.1"/>
    <property type="molecule type" value="Genomic_DNA"/>
</dbReference>
<sequence length="94" mass="11330">MKVWGLWFADGYSIPDRRDLMEFTRKGDAWSMMEDRFHGYEGRIQFPCCGTQQLHIFREKPMPEHGDWYPDEILHLTEKETKNGRAYTKRVEKC</sequence>
<evidence type="ECO:0000313" key="2">
    <source>
        <dbReference type="EMBL" id="CAB4182732.1"/>
    </source>
</evidence>
<reference evidence="4" key="1">
    <citation type="submission" date="2020-05" db="EMBL/GenBank/DDBJ databases">
        <authorList>
            <person name="Chiriac C."/>
            <person name="Salcher M."/>
            <person name="Ghai R."/>
            <person name="Kavagutti S V."/>
        </authorList>
    </citation>
    <scope>NUCLEOTIDE SEQUENCE</scope>
</reference>
<name>A0A6J5SGH9_9CAUD</name>
<evidence type="ECO:0000313" key="3">
    <source>
        <dbReference type="EMBL" id="CAB4199826.1"/>
    </source>
</evidence>